<dbReference type="VEuPathDB" id="FungiDB:LEMA_P053510.1"/>
<protein>
    <submittedName>
        <fullName evidence="3">Uncharacterized protein</fullName>
    </submittedName>
</protein>
<dbReference type="eggNOG" id="ENOG502S7E3">
    <property type="taxonomic scope" value="Eukaryota"/>
</dbReference>
<feature type="transmembrane region" description="Helical" evidence="2">
    <location>
        <begin position="66"/>
        <end position="94"/>
    </location>
</feature>
<feature type="region of interest" description="Disordered" evidence="1">
    <location>
        <begin position="212"/>
        <end position="234"/>
    </location>
</feature>
<dbReference type="OrthoDB" id="2550114at2759"/>
<dbReference type="OMA" id="WYAYASS"/>
<dbReference type="GeneID" id="13285473"/>
<evidence type="ECO:0000256" key="1">
    <source>
        <dbReference type="SAM" id="MobiDB-lite"/>
    </source>
</evidence>
<evidence type="ECO:0000256" key="2">
    <source>
        <dbReference type="SAM" id="Phobius"/>
    </source>
</evidence>
<gene>
    <name evidence="3" type="ORF">LEMA_P053510.1</name>
</gene>
<keyword evidence="2" id="KW-1133">Transmembrane helix</keyword>
<proteinExistence type="predicted"/>
<organism evidence="4">
    <name type="scientific">Leptosphaeria maculans (strain JN3 / isolate v23.1.3 / race Av1-4-5-6-7-8)</name>
    <name type="common">Blackleg fungus</name>
    <name type="synonym">Phoma lingam</name>
    <dbReference type="NCBI Taxonomy" id="985895"/>
    <lineage>
        <taxon>Eukaryota</taxon>
        <taxon>Fungi</taxon>
        <taxon>Dikarya</taxon>
        <taxon>Ascomycota</taxon>
        <taxon>Pezizomycotina</taxon>
        <taxon>Dothideomycetes</taxon>
        <taxon>Pleosporomycetidae</taxon>
        <taxon>Pleosporales</taxon>
        <taxon>Pleosporineae</taxon>
        <taxon>Leptosphaeriaceae</taxon>
        <taxon>Plenodomus</taxon>
        <taxon>Plenodomus lingam/Leptosphaeria maculans species complex</taxon>
    </lineage>
</organism>
<keyword evidence="2" id="KW-0472">Membrane</keyword>
<sequence length="234" mass="25812">MATKYTRLGIRLRIMTAIAWKTRDQTRTNAVRRMFPQRNKDRTRLNLLESPLWTARSAINMDVYYFYSYGTAAWLATQAAPLIASPTMIVALLSPEVREASTLEVYFSRTLGFTLITLGILTVLLTGSVPLSSRLSEGATTSAADPKAPYALPTLTITAIFHAAYAFYGYTMWTKTGVISFGLGTLGSGFLATVAMWCILFASSDGRISRKTGADKRTSGYPFKNSVSEKRKGR</sequence>
<dbReference type="Proteomes" id="UP000002668">
    <property type="component" value="Genome"/>
</dbReference>
<feature type="transmembrane region" description="Helical" evidence="2">
    <location>
        <begin position="179"/>
        <end position="202"/>
    </location>
</feature>
<evidence type="ECO:0000313" key="4">
    <source>
        <dbReference type="Proteomes" id="UP000002668"/>
    </source>
</evidence>
<reference evidence="4" key="1">
    <citation type="journal article" date="2011" name="Nat. Commun.">
        <title>Effector diversification within compartments of the Leptosphaeria maculans genome affected by Repeat-Induced Point mutations.</title>
        <authorList>
            <person name="Rouxel T."/>
            <person name="Grandaubert J."/>
            <person name="Hane J.K."/>
            <person name="Hoede C."/>
            <person name="van de Wouw A.P."/>
            <person name="Couloux A."/>
            <person name="Dominguez V."/>
            <person name="Anthouard V."/>
            <person name="Bally P."/>
            <person name="Bourras S."/>
            <person name="Cozijnsen A.J."/>
            <person name="Ciuffetti L.M."/>
            <person name="Degrave A."/>
            <person name="Dilmaghani A."/>
            <person name="Duret L."/>
            <person name="Fudal I."/>
            <person name="Goodwin S.B."/>
            <person name="Gout L."/>
            <person name="Glaser N."/>
            <person name="Linglin J."/>
            <person name="Kema G.H.J."/>
            <person name="Lapalu N."/>
            <person name="Lawrence C.B."/>
            <person name="May K."/>
            <person name="Meyer M."/>
            <person name="Ollivier B."/>
            <person name="Poulain J."/>
            <person name="Schoch C.L."/>
            <person name="Simon A."/>
            <person name="Spatafora J.W."/>
            <person name="Stachowiak A."/>
            <person name="Turgeon B.G."/>
            <person name="Tyler B.M."/>
            <person name="Vincent D."/>
            <person name="Weissenbach J."/>
            <person name="Amselem J."/>
            <person name="Quesneville H."/>
            <person name="Oliver R.P."/>
            <person name="Wincker P."/>
            <person name="Balesdent M.-H."/>
            <person name="Howlett B.J."/>
        </authorList>
    </citation>
    <scope>NUCLEOTIDE SEQUENCE [LARGE SCALE GENOMIC DNA]</scope>
    <source>
        <strain evidence="4">JN3 / isolate v23.1.3 / race Av1-4-5-6-7-8</strain>
    </source>
</reference>
<dbReference type="PANTHER" id="PTHR39605:SF1">
    <property type="entry name" value="MAJOR FACILITATOR SUPERFAMILY (MFS) PROFILE DOMAIN-CONTAINING PROTEIN"/>
    <property type="match status" value="1"/>
</dbReference>
<dbReference type="InParanoid" id="E4ZN42"/>
<keyword evidence="2" id="KW-0812">Transmembrane</keyword>
<name>E4ZN42_LEPMJ</name>
<dbReference type="AlphaFoldDB" id="E4ZN42"/>
<evidence type="ECO:0000313" key="3">
    <source>
        <dbReference type="EMBL" id="CBX92645.1"/>
    </source>
</evidence>
<feature type="transmembrane region" description="Helical" evidence="2">
    <location>
        <begin position="150"/>
        <end position="173"/>
    </location>
</feature>
<dbReference type="HOGENOM" id="CLU_103432_0_0_1"/>
<feature type="transmembrane region" description="Helical" evidence="2">
    <location>
        <begin position="106"/>
        <end position="129"/>
    </location>
</feature>
<dbReference type="PANTHER" id="PTHR39605">
    <property type="entry name" value="MAJOR FACILITATOR SUPERFAMILY (MFS) PROFILE DOMAIN-CONTAINING PROTEIN"/>
    <property type="match status" value="1"/>
</dbReference>
<keyword evidence="4" id="KW-1185">Reference proteome</keyword>
<dbReference type="STRING" id="985895.E4ZN42"/>
<accession>E4ZN42</accession>
<dbReference type="EMBL" id="FP929094">
    <property type="protein sequence ID" value="CBX92645.1"/>
    <property type="molecule type" value="Genomic_DNA"/>
</dbReference>